<dbReference type="InterPro" id="IPR029472">
    <property type="entry name" value="Copia-like_N"/>
</dbReference>
<evidence type="ECO:0000313" key="3">
    <source>
        <dbReference type="EMBL" id="GFZ02237.1"/>
    </source>
</evidence>
<feature type="domain" description="Retrotransposon Copia-like N-terminal" evidence="2">
    <location>
        <begin position="32"/>
        <end position="68"/>
    </location>
</feature>
<proteinExistence type="predicted"/>
<feature type="region of interest" description="Disordered" evidence="1">
    <location>
        <begin position="1"/>
        <end position="22"/>
    </location>
</feature>
<organism evidence="3 4">
    <name type="scientific">Actinidia rufa</name>
    <dbReference type="NCBI Taxonomy" id="165716"/>
    <lineage>
        <taxon>Eukaryota</taxon>
        <taxon>Viridiplantae</taxon>
        <taxon>Streptophyta</taxon>
        <taxon>Embryophyta</taxon>
        <taxon>Tracheophyta</taxon>
        <taxon>Spermatophyta</taxon>
        <taxon>Magnoliopsida</taxon>
        <taxon>eudicotyledons</taxon>
        <taxon>Gunneridae</taxon>
        <taxon>Pentapetalae</taxon>
        <taxon>asterids</taxon>
        <taxon>Ericales</taxon>
        <taxon>Actinidiaceae</taxon>
        <taxon>Actinidia</taxon>
    </lineage>
</organism>
<dbReference type="Proteomes" id="UP000585474">
    <property type="component" value="Unassembled WGS sequence"/>
</dbReference>
<dbReference type="OrthoDB" id="1912561at2759"/>
<evidence type="ECO:0000313" key="4">
    <source>
        <dbReference type="Proteomes" id="UP000585474"/>
    </source>
</evidence>
<dbReference type="EMBL" id="BJWL01000015">
    <property type="protein sequence ID" value="GFZ02237.1"/>
    <property type="molecule type" value="Genomic_DNA"/>
</dbReference>
<dbReference type="PANTHER" id="PTHR37610">
    <property type="entry name" value="CCHC-TYPE DOMAIN-CONTAINING PROTEIN"/>
    <property type="match status" value="1"/>
</dbReference>
<reference evidence="3 4" key="1">
    <citation type="submission" date="2019-07" db="EMBL/GenBank/DDBJ databases">
        <title>De Novo Assembly of kiwifruit Actinidia rufa.</title>
        <authorList>
            <person name="Sugita-Konishi S."/>
            <person name="Sato K."/>
            <person name="Mori E."/>
            <person name="Abe Y."/>
            <person name="Kisaki G."/>
            <person name="Hamano K."/>
            <person name="Suezawa K."/>
            <person name="Otani M."/>
            <person name="Fukuda T."/>
            <person name="Manabe T."/>
            <person name="Gomi K."/>
            <person name="Tabuchi M."/>
            <person name="Akimitsu K."/>
            <person name="Kataoka I."/>
        </authorList>
    </citation>
    <scope>NUCLEOTIDE SEQUENCE [LARGE SCALE GENOMIC DNA]</scope>
    <source>
        <strain evidence="4">cv. Fuchu</strain>
    </source>
</reference>
<dbReference type="Pfam" id="PF14244">
    <property type="entry name" value="Retrotran_gag_3"/>
    <property type="match status" value="1"/>
</dbReference>
<dbReference type="PANTHER" id="PTHR37610:SF83">
    <property type="entry name" value="RETROTRANSPOSON COPIA-LIKE N-TERMINAL DOMAIN-CONTAINING PROTEIN"/>
    <property type="match status" value="1"/>
</dbReference>
<protein>
    <recommendedName>
        <fullName evidence="2">Retrotransposon Copia-like N-terminal domain-containing protein</fullName>
    </recommendedName>
</protein>
<keyword evidence="4" id="KW-1185">Reference proteome</keyword>
<comment type="caution">
    <text evidence="3">The sequence shown here is derived from an EMBL/GenBank/DDBJ whole genome shotgun (WGS) entry which is preliminary data.</text>
</comment>
<gene>
    <name evidence="3" type="ORF">Acr_15g0008450</name>
</gene>
<evidence type="ECO:0000259" key="2">
    <source>
        <dbReference type="Pfam" id="PF14244"/>
    </source>
</evidence>
<name>A0A7J0FUW3_9ERIC</name>
<evidence type="ECO:0000256" key="1">
    <source>
        <dbReference type="SAM" id="MobiDB-lite"/>
    </source>
</evidence>
<accession>A0A7J0FUW3</accession>
<sequence length="127" mass="13896">MAESNEVTVMSSSTNTSTSSPSRQVISINTATLIPQKLSTGGNYSMWSSQMTNLLLGYDLMGFVDGTHLCPPANDPDYKIWIRHDRLLLLAIQTAVTRPAGPIVSRCKTAEEAWSKLKTTYANKSIT</sequence>
<dbReference type="AlphaFoldDB" id="A0A7J0FUW3"/>